<dbReference type="OrthoDB" id="2742740at2759"/>
<accession>A0A5C3L0P1</accession>
<proteinExistence type="predicted"/>
<sequence length="164" mass="18394">VDTLNTALKFIDALKACNINSDMFPPELQESMSNPVTGLLDLEKDRALRLSLRLFFLTINGAENQYDISRNAILEYDPSINVLTLDQCKATIQRLTGIIPIVTDMCPDSCMAFSAFFDECDKCLECGKDRYIDRIDSKGQLVRVAAQQLYTIPICSYLQALHSS</sequence>
<name>A0A5C3L0P1_COPMA</name>
<dbReference type="STRING" id="230819.A0A5C3L0P1"/>
<reference evidence="1 2" key="1">
    <citation type="journal article" date="2019" name="Nat. Ecol. Evol.">
        <title>Megaphylogeny resolves global patterns of mushroom evolution.</title>
        <authorList>
            <person name="Varga T."/>
            <person name="Krizsan K."/>
            <person name="Foldi C."/>
            <person name="Dima B."/>
            <person name="Sanchez-Garcia M."/>
            <person name="Sanchez-Ramirez S."/>
            <person name="Szollosi G.J."/>
            <person name="Szarkandi J.G."/>
            <person name="Papp V."/>
            <person name="Albert L."/>
            <person name="Andreopoulos W."/>
            <person name="Angelini C."/>
            <person name="Antonin V."/>
            <person name="Barry K.W."/>
            <person name="Bougher N.L."/>
            <person name="Buchanan P."/>
            <person name="Buyck B."/>
            <person name="Bense V."/>
            <person name="Catcheside P."/>
            <person name="Chovatia M."/>
            <person name="Cooper J."/>
            <person name="Damon W."/>
            <person name="Desjardin D."/>
            <person name="Finy P."/>
            <person name="Geml J."/>
            <person name="Haridas S."/>
            <person name="Hughes K."/>
            <person name="Justo A."/>
            <person name="Karasinski D."/>
            <person name="Kautmanova I."/>
            <person name="Kiss B."/>
            <person name="Kocsube S."/>
            <person name="Kotiranta H."/>
            <person name="LaButti K.M."/>
            <person name="Lechner B.E."/>
            <person name="Liimatainen K."/>
            <person name="Lipzen A."/>
            <person name="Lukacs Z."/>
            <person name="Mihaltcheva S."/>
            <person name="Morgado L.N."/>
            <person name="Niskanen T."/>
            <person name="Noordeloos M.E."/>
            <person name="Ohm R.A."/>
            <person name="Ortiz-Santana B."/>
            <person name="Ovrebo C."/>
            <person name="Racz N."/>
            <person name="Riley R."/>
            <person name="Savchenko A."/>
            <person name="Shiryaev A."/>
            <person name="Soop K."/>
            <person name="Spirin V."/>
            <person name="Szebenyi C."/>
            <person name="Tomsovsky M."/>
            <person name="Tulloss R.E."/>
            <person name="Uehling J."/>
            <person name="Grigoriev I.V."/>
            <person name="Vagvolgyi C."/>
            <person name="Papp T."/>
            <person name="Martin F.M."/>
            <person name="Miettinen O."/>
            <person name="Hibbett D.S."/>
            <person name="Nagy L.G."/>
        </authorList>
    </citation>
    <scope>NUCLEOTIDE SEQUENCE [LARGE SCALE GENOMIC DNA]</scope>
    <source>
        <strain evidence="1 2">CBS 121175</strain>
    </source>
</reference>
<feature type="non-terminal residue" evidence="1">
    <location>
        <position position="164"/>
    </location>
</feature>
<gene>
    <name evidence="1" type="ORF">FA15DRAFT_556912</name>
</gene>
<dbReference type="EMBL" id="ML210176">
    <property type="protein sequence ID" value="TFK26275.1"/>
    <property type="molecule type" value="Genomic_DNA"/>
</dbReference>
<keyword evidence="2" id="KW-1185">Reference proteome</keyword>
<organism evidence="1 2">
    <name type="scientific">Coprinopsis marcescibilis</name>
    <name type="common">Agaric fungus</name>
    <name type="synonym">Psathyrella marcescibilis</name>
    <dbReference type="NCBI Taxonomy" id="230819"/>
    <lineage>
        <taxon>Eukaryota</taxon>
        <taxon>Fungi</taxon>
        <taxon>Dikarya</taxon>
        <taxon>Basidiomycota</taxon>
        <taxon>Agaricomycotina</taxon>
        <taxon>Agaricomycetes</taxon>
        <taxon>Agaricomycetidae</taxon>
        <taxon>Agaricales</taxon>
        <taxon>Agaricineae</taxon>
        <taxon>Psathyrellaceae</taxon>
        <taxon>Coprinopsis</taxon>
    </lineage>
</organism>
<dbReference type="Proteomes" id="UP000307440">
    <property type="component" value="Unassembled WGS sequence"/>
</dbReference>
<dbReference type="AlphaFoldDB" id="A0A5C3L0P1"/>
<feature type="non-terminal residue" evidence="1">
    <location>
        <position position="1"/>
    </location>
</feature>
<evidence type="ECO:0000313" key="2">
    <source>
        <dbReference type="Proteomes" id="UP000307440"/>
    </source>
</evidence>
<protein>
    <submittedName>
        <fullName evidence="1">Uncharacterized protein</fullName>
    </submittedName>
</protein>
<evidence type="ECO:0000313" key="1">
    <source>
        <dbReference type="EMBL" id="TFK26275.1"/>
    </source>
</evidence>